<evidence type="ECO:0000313" key="2">
    <source>
        <dbReference type="EMBL" id="PVZ14200.1"/>
    </source>
</evidence>
<sequence length="132" mass="12940">MSRPDPARAGGARTGHPAEGSRTGAGGSAVGPGTPEAPGLGPLPERVAAALLAHPAVAALSGGPFGTVASYLPGRRLVGVALGGPDEPARIGVVLRFGAPIEATAAELRRIVAAASGARRVDVVVTDLEMPV</sequence>
<proteinExistence type="predicted"/>
<dbReference type="EMBL" id="QEKW01000001">
    <property type="protein sequence ID" value="PVZ14200.1"/>
    <property type="molecule type" value="Genomic_DNA"/>
</dbReference>
<protein>
    <submittedName>
        <fullName evidence="2">Uncharacterized protein</fullName>
    </submittedName>
</protein>
<evidence type="ECO:0000256" key="1">
    <source>
        <dbReference type="SAM" id="MobiDB-lite"/>
    </source>
</evidence>
<reference evidence="2 3" key="1">
    <citation type="submission" date="2018-04" db="EMBL/GenBank/DDBJ databases">
        <title>Genomic Encyclopedia of Type Strains, Phase IV (KMG-IV): sequencing the most valuable type-strain genomes for metagenomic binning, comparative biology and taxonomic classification.</title>
        <authorList>
            <person name="Goeker M."/>
        </authorList>
    </citation>
    <scope>NUCLEOTIDE SEQUENCE [LARGE SCALE GENOMIC DNA]</scope>
    <source>
        <strain evidence="2 3">DSM 45771</strain>
    </source>
</reference>
<dbReference type="RefSeq" id="WP_243417645.1">
    <property type="nucleotide sequence ID" value="NZ_QEKW01000001.1"/>
</dbReference>
<accession>A0A2U1FQ56</accession>
<name>A0A2U1FQ56_9PSEU</name>
<dbReference type="AlphaFoldDB" id="A0A2U1FQ56"/>
<organism evidence="2 3">
    <name type="scientific">Actinomycetospora cinnamomea</name>
    <dbReference type="NCBI Taxonomy" id="663609"/>
    <lineage>
        <taxon>Bacteria</taxon>
        <taxon>Bacillati</taxon>
        <taxon>Actinomycetota</taxon>
        <taxon>Actinomycetes</taxon>
        <taxon>Pseudonocardiales</taxon>
        <taxon>Pseudonocardiaceae</taxon>
        <taxon>Actinomycetospora</taxon>
    </lineage>
</organism>
<dbReference type="Proteomes" id="UP000245639">
    <property type="component" value="Unassembled WGS sequence"/>
</dbReference>
<evidence type="ECO:0000313" key="3">
    <source>
        <dbReference type="Proteomes" id="UP000245639"/>
    </source>
</evidence>
<keyword evidence="3" id="KW-1185">Reference proteome</keyword>
<feature type="region of interest" description="Disordered" evidence="1">
    <location>
        <begin position="1"/>
        <end position="42"/>
    </location>
</feature>
<comment type="caution">
    <text evidence="2">The sequence shown here is derived from an EMBL/GenBank/DDBJ whole genome shotgun (WGS) entry which is preliminary data.</text>
</comment>
<gene>
    <name evidence="2" type="ORF">C8D89_10164</name>
</gene>